<name>A0A1I7TYM6_9PELO</name>
<organism evidence="3 4">
    <name type="scientific">Caenorhabditis tropicalis</name>
    <dbReference type="NCBI Taxonomy" id="1561998"/>
    <lineage>
        <taxon>Eukaryota</taxon>
        <taxon>Metazoa</taxon>
        <taxon>Ecdysozoa</taxon>
        <taxon>Nematoda</taxon>
        <taxon>Chromadorea</taxon>
        <taxon>Rhabditida</taxon>
        <taxon>Rhabditina</taxon>
        <taxon>Rhabditomorpha</taxon>
        <taxon>Rhabditoidea</taxon>
        <taxon>Rhabditidae</taxon>
        <taxon>Peloderinae</taxon>
        <taxon>Caenorhabditis</taxon>
    </lineage>
</organism>
<evidence type="ECO:0000256" key="1">
    <source>
        <dbReference type="SAM" id="MobiDB-lite"/>
    </source>
</evidence>
<evidence type="ECO:0000256" key="2">
    <source>
        <dbReference type="SAM" id="SignalP"/>
    </source>
</evidence>
<sequence length="260" mass="26782">MYQSFLLLTILVVGLSAAPRKTPPPPPHVDVSSPSSIVLNTDAPDAQPTGESAVETTAEVVFATDSFGSKGKDQSVPPQGESSDRPIGFGKGHSRPPIVLSSDSTDGPAVNGVKDHSIPQGQSTDGPIVFGKGHSRPPLSLSSDSTDGPLVKDQSVPPHKLSSDGPFLFGKHHSRSPIVLSSDSTDGPSVNEIKVSPPPQGQSSDGPVGIVRMNLVNQLLNSNTLKDHSQPPHAIATGEPTAIGGGEPITAKFDASTGSY</sequence>
<proteinExistence type="predicted"/>
<dbReference type="WBParaSite" id="Csp11.Scaffold629.g13106.t1">
    <property type="protein sequence ID" value="Csp11.Scaffold629.g13106.t1"/>
    <property type="gene ID" value="Csp11.Scaffold629.g13106"/>
</dbReference>
<feature type="chain" id="PRO_5009308171" evidence="2">
    <location>
        <begin position="18"/>
        <end position="260"/>
    </location>
</feature>
<feature type="signal peptide" evidence="2">
    <location>
        <begin position="1"/>
        <end position="17"/>
    </location>
</feature>
<feature type="region of interest" description="Disordered" evidence="1">
    <location>
        <begin position="20"/>
        <end position="206"/>
    </location>
</feature>
<evidence type="ECO:0000313" key="3">
    <source>
        <dbReference type="Proteomes" id="UP000095282"/>
    </source>
</evidence>
<dbReference type="AlphaFoldDB" id="A0A1I7TYM6"/>
<protein>
    <submittedName>
        <fullName evidence="4">Secreted protein</fullName>
    </submittedName>
</protein>
<reference evidence="4" key="1">
    <citation type="submission" date="2016-11" db="UniProtKB">
        <authorList>
            <consortium name="WormBaseParasite"/>
        </authorList>
    </citation>
    <scope>IDENTIFICATION</scope>
</reference>
<feature type="compositionally biased region" description="Polar residues" evidence="1">
    <location>
        <begin position="179"/>
        <end position="188"/>
    </location>
</feature>
<accession>A0A1I7TYM6</accession>
<feature type="region of interest" description="Disordered" evidence="1">
    <location>
        <begin position="224"/>
        <end position="260"/>
    </location>
</feature>
<keyword evidence="3" id="KW-1185">Reference proteome</keyword>
<dbReference type="eggNOG" id="ENOG502T3CN">
    <property type="taxonomic scope" value="Eukaryota"/>
</dbReference>
<dbReference type="STRING" id="1561998.A0A1I7TYM6"/>
<evidence type="ECO:0000313" key="4">
    <source>
        <dbReference type="WBParaSite" id="Csp11.Scaffold629.g13106.t1"/>
    </source>
</evidence>
<keyword evidence="2" id="KW-0732">Signal</keyword>
<dbReference type="Proteomes" id="UP000095282">
    <property type="component" value="Unplaced"/>
</dbReference>